<keyword evidence="4" id="KW-0694">RNA-binding</keyword>
<dbReference type="Gene3D" id="2.40.50.140">
    <property type="entry name" value="Nucleic acid-binding proteins"/>
    <property type="match status" value="1"/>
</dbReference>
<dbReference type="Pfam" id="PF00366">
    <property type="entry name" value="Ribosomal_S17"/>
    <property type="match status" value="1"/>
</dbReference>
<dbReference type="STRING" id="1157962.A0A250XBZ6"/>
<dbReference type="PRINTS" id="PR00973">
    <property type="entry name" value="RIBOSOMALS17"/>
</dbReference>
<evidence type="ECO:0000256" key="1">
    <source>
        <dbReference type="ARBA" id="ARBA00002932"/>
    </source>
</evidence>
<organism evidence="8 9">
    <name type="scientific">Chlamydomonas eustigma</name>
    <dbReference type="NCBI Taxonomy" id="1157962"/>
    <lineage>
        <taxon>Eukaryota</taxon>
        <taxon>Viridiplantae</taxon>
        <taxon>Chlorophyta</taxon>
        <taxon>core chlorophytes</taxon>
        <taxon>Chlorophyceae</taxon>
        <taxon>CS clade</taxon>
        <taxon>Chlamydomonadales</taxon>
        <taxon>Chlamydomonadaceae</taxon>
        <taxon>Chlamydomonas</taxon>
    </lineage>
</organism>
<dbReference type="InterPro" id="IPR000266">
    <property type="entry name" value="Ribosomal_uS17"/>
</dbReference>
<dbReference type="InterPro" id="IPR019984">
    <property type="entry name" value="Ribosomal_uS17_bact/chlr"/>
</dbReference>
<comment type="function">
    <text evidence="1">One of the primary rRNA binding proteins, it binds specifically to the 5'-end of 16S ribosomal RNA.</text>
</comment>
<dbReference type="InterPro" id="IPR012340">
    <property type="entry name" value="NA-bd_OB-fold"/>
</dbReference>
<reference evidence="8 9" key="1">
    <citation type="submission" date="2017-08" db="EMBL/GenBank/DDBJ databases">
        <title>Acidophilic green algal genome provides insights into adaptation to an acidic environment.</title>
        <authorList>
            <person name="Hirooka S."/>
            <person name="Hirose Y."/>
            <person name="Kanesaki Y."/>
            <person name="Higuchi S."/>
            <person name="Fujiwara T."/>
            <person name="Onuma R."/>
            <person name="Era A."/>
            <person name="Ohbayashi R."/>
            <person name="Uzuka A."/>
            <person name="Nozaki H."/>
            <person name="Yoshikawa H."/>
            <person name="Miyagishima S.Y."/>
        </authorList>
    </citation>
    <scope>NUCLEOTIDE SEQUENCE [LARGE SCALE GENOMIC DNA]</scope>
    <source>
        <strain evidence="8 9">NIES-2499</strain>
    </source>
</reference>
<dbReference type="AlphaFoldDB" id="A0A250XBZ6"/>
<dbReference type="EMBL" id="BEGY01000054">
    <property type="protein sequence ID" value="GAX80604.1"/>
    <property type="molecule type" value="Genomic_DNA"/>
</dbReference>
<dbReference type="HAMAP" id="MF_01345_B">
    <property type="entry name" value="Ribosomal_uS17_B"/>
    <property type="match status" value="1"/>
</dbReference>
<evidence type="ECO:0000313" key="8">
    <source>
        <dbReference type="EMBL" id="GAX80604.1"/>
    </source>
</evidence>
<protein>
    <recommendedName>
        <fullName evidence="7">Small ribosomal subunit protein uS17c</fullName>
    </recommendedName>
</protein>
<comment type="caution">
    <text evidence="8">The sequence shown here is derived from an EMBL/GenBank/DDBJ whole genome shotgun (WGS) entry which is preliminary data.</text>
</comment>
<gene>
    <name evidence="8" type="ORF">CEUSTIGMA_g8039.t1</name>
</gene>
<evidence type="ECO:0000256" key="5">
    <source>
        <dbReference type="ARBA" id="ARBA00022980"/>
    </source>
</evidence>
<name>A0A250XBZ6_9CHLO</name>
<keyword evidence="5" id="KW-0689">Ribosomal protein</keyword>
<proteinExistence type="inferred from homology"/>
<dbReference type="OrthoDB" id="274752at2759"/>
<evidence type="ECO:0000256" key="7">
    <source>
        <dbReference type="ARBA" id="ARBA00035251"/>
    </source>
</evidence>
<dbReference type="SUPFAM" id="SSF50249">
    <property type="entry name" value="Nucleic acid-binding proteins"/>
    <property type="match status" value="1"/>
</dbReference>
<evidence type="ECO:0000256" key="4">
    <source>
        <dbReference type="ARBA" id="ARBA00022884"/>
    </source>
</evidence>
<accession>A0A250XBZ6</accession>
<dbReference type="GO" id="GO:1990904">
    <property type="term" value="C:ribonucleoprotein complex"/>
    <property type="evidence" value="ECO:0007669"/>
    <property type="project" value="UniProtKB-KW"/>
</dbReference>
<keyword evidence="6" id="KW-0687">Ribonucleoprotein</keyword>
<evidence type="ECO:0000313" key="9">
    <source>
        <dbReference type="Proteomes" id="UP000232323"/>
    </source>
</evidence>
<keyword evidence="9" id="KW-1185">Reference proteome</keyword>
<evidence type="ECO:0000256" key="6">
    <source>
        <dbReference type="ARBA" id="ARBA00023274"/>
    </source>
</evidence>
<dbReference type="GO" id="GO:0003735">
    <property type="term" value="F:structural constituent of ribosome"/>
    <property type="evidence" value="ECO:0007669"/>
    <property type="project" value="InterPro"/>
</dbReference>
<sequence length="128" mass="14473">MYVSTCSQVRCFVVIHFKMQSCVLRSSAFSTPSMRPAAQGRRSLVVVAVQDVQGTVVSTAMNKTVVVKVERLAEHPDYFKRIRSTKRYFAHDDGTKEISIGDYVRLEGCRPLSKNKRFSVAEIIRKAN</sequence>
<dbReference type="GO" id="GO:0005739">
    <property type="term" value="C:mitochondrion"/>
    <property type="evidence" value="ECO:0007669"/>
    <property type="project" value="TreeGrafter"/>
</dbReference>
<dbReference type="PANTHER" id="PTHR10744:SF1">
    <property type="entry name" value="SMALL RIBOSOMAL SUBUNIT PROTEIN US17M"/>
    <property type="match status" value="1"/>
</dbReference>
<evidence type="ECO:0000256" key="3">
    <source>
        <dbReference type="ARBA" id="ARBA00022730"/>
    </source>
</evidence>
<keyword evidence="3" id="KW-0699">rRNA-binding</keyword>
<evidence type="ECO:0000256" key="2">
    <source>
        <dbReference type="ARBA" id="ARBA00010254"/>
    </source>
</evidence>
<dbReference type="PANTHER" id="PTHR10744">
    <property type="entry name" value="40S RIBOSOMAL PROTEIN S11 FAMILY MEMBER"/>
    <property type="match status" value="1"/>
</dbReference>
<dbReference type="GO" id="GO:0005840">
    <property type="term" value="C:ribosome"/>
    <property type="evidence" value="ECO:0007669"/>
    <property type="project" value="UniProtKB-KW"/>
</dbReference>
<comment type="similarity">
    <text evidence="2">Belongs to the universal ribosomal protein uS17 family.</text>
</comment>
<dbReference type="GO" id="GO:0006412">
    <property type="term" value="P:translation"/>
    <property type="evidence" value="ECO:0007669"/>
    <property type="project" value="InterPro"/>
</dbReference>
<dbReference type="NCBIfam" id="NF004123">
    <property type="entry name" value="PRK05610.1"/>
    <property type="match status" value="1"/>
</dbReference>
<dbReference type="Proteomes" id="UP000232323">
    <property type="component" value="Unassembled WGS sequence"/>
</dbReference>
<dbReference type="CDD" id="cd00364">
    <property type="entry name" value="Ribosomal_uS17"/>
    <property type="match status" value="1"/>
</dbReference>
<dbReference type="GO" id="GO:0019843">
    <property type="term" value="F:rRNA binding"/>
    <property type="evidence" value="ECO:0007669"/>
    <property type="project" value="UniProtKB-KW"/>
</dbReference>